<gene>
    <name evidence="2" type="ORF">S01H1_75129</name>
</gene>
<feature type="compositionally biased region" description="Basic and acidic residues" evidence="1">
    <location>
        <begin position="30"/>
        <end position="48"/>
    </location>
</feature>
<sequence length="154" mass="16464">MGKKAGKAGKVVPPAASEKAEEPVAADPGKAAEEKAAQSKAGKDEAKKTKPHKPPPEEEAPVEEEAGATEQASEQGDEKQEEEQEDKTSWIEIELVGEDDEGIPGEKYRVTLPDGETVATGTLDEKGFARVEGFAKGTCKVCFPDLDKDAWEKI</sequence>
<dbReference type="EMBL" id="BARS01050308">
    <property type="protein sequence ID" value="GAG47235.1"/>
    <property type="molecule type" value="Genomic_DNA"/>
</dbReference>
<accession>X0XV53</accession>
<organism evidence="2">
    <name type="scientific">marine sediment metagenome</name>
    <dbReference type="NCBI Taxonomy" id="412755"/>
    <lineage>
        <taxon>unclassified sequences</taxon>
        <taxon>metagenomes</taxon>
        <taxon>ecological metagenomes</taxon>
    </lineage>
</organism>
<reference evidence="2" key="1">
    <citation type="journal article" date="2014" name="Front. Microbiol.">
        <title>High frequency of phylogenetically diverse reductive dehalogenase-homologous genes in deep subseafloor sedimentary metagenomes.</title>
        <authorList>
            <person name="Kawai M."/>
            <person name="Futagami T."/>
            <person name="Toyoda A."/>
            <person name="Takaki Y."/>
            <person name="Nishi S."/>
            <person name="Hori S."/>
            <person name="Arai W."/>
            <person name="Tsubouchi T."/>
            <person name="Morono Y."/>
            <person name="Uchiyama I."/>
            <person name="Ito T."/>
            <person name="Fujiyama A."/>
            <person name="Inagaki F."/>
            <person name="Takami H."/>
        </authorList>
    </citation>
    <scope>NUCLEOTIDE SEQUENCE</scope>
    <source>
        <strain evidence="2">Expedition CK06-06</strain>
    </source>
</reference>
<name>X0XV53_9ZZZZ</name>
<protein>
    <submittedName>
        <fullName evidence="2">Uncharacterized protein</fullName>
    </submittedName>
</protein>
<evidence type="ECO:0000256" key="1">
    <source>
        <dbReference type="SAM" id="MobiDB-lite"/>
    </source>
</evidence>
<feature type="region of interest" description="Disordered" evidence="1">
    <location>
        <begin position="1"/>
        <end position="110"/>
    </location>
</feature>
<feature type="compositionally biased region" description="Acidic residues" evidence="1">
    <location>
        <begin position="57"/>
        <end position="67"/>
    </location>
</feature>
<dbReference type="AlphaFoldDB" id="X0XV53"/>
<proteinExistence type="predicted"/>
<evidence type="ECO:0000313" key="2">
    <source>
        <dbReference type="EMBL" id="GAG47235.1"/>
    </source>
</evidence>
<comment type="caution">
    <text evidence="2">The sequence shown here is derived from an EMBL/GenBank/DDBJ whole genome shotgun (WGS) entry which is preliminary data.</text>
</comment>